<dbReference type="Gramene" id="ERN04852">
    <property type="protein sequence ID" value="ERN04852"/>
    <property type="gene ID" value="AMTR_s00146p00067360"/>
</dbReference>
<keyword evidence="5" id="KW-0694">RNA-binding</keyword>
<evidence type="ECO:0000256" key="3">
    <source>
        <dbReference type="ARBA" id="ARBA00016266"/>
    </source>
</evidence>
<dbReference type="CDD" id="cd18871">
    <property type="entry name" value="NUDIX_Cfim25_Nudt21"/>
    <property type="match status" value="1"/>
</dbReference>
<dbReference type="EMBL" id="KI394155">
    <property type="protein sequence ID" value="ERN04852.1"/>
    <property type="molecule type" value="Genomic_DNA"/>
</dbReference>
<dbReference type="PROSITE" id="PS51462">
    <property type="entry name" value="NUDIX"/>
    <property type="match status" value="1"/>
</dbReference>
<evidence type="ECO:0000256" key="6">
    <source>
        <dbReference type="ARBA" id="ARBA00023242"/>
    </source>
</evidence>
<evidence type="ECO:0000259" key="8">
    <source>
        <dbReference type="PROSITE" id="PS51462"/>
    </source>
</evidence>
<evidence type="ECO:0000313" key="9">
    <source>
        <dbReference type="EMBL" id="ERN04852.1"/>
    </source>
</evidence>
<dbReference type="InterPro" id="IPR015797">
    <property type="entry name" value="NUDIX_hydrolase-like_dom_sf"/>
</dbReference>
<proteinExistence type="inferred from homology"/>
<dbReference type="InterPro" id="IPR000086">
    <property type="entry name" value="NUDIX_hydrolase_dom"/>
</dbReference>
<comment type="subcellular location">
    <subcellularLocation>
        <location evidence="1">Nucleus</location>
    </subcellularLocation>
</comment>
<comment type="function">
    <text evidence="7">Component of the cleavage factor Im (CFIm) complex that plays a key role in pre-mRNA 3'-processing. Involved in association with CPSF6 or CPSF7 in pre-MRNA 3'-end poly(A) site cleavage and poly(A) addition. NUDT21/CPSF5 binds to cleavage and polyadenylation RNA substrates. The homodimer mediates simultaneous sequence-specific recognition of two 5'-UGUA-3' elements within the pre-mRNA. Binds to, but does not hydrolyze mono- and di-adenosine nucleotides. May have a role in mRNA export.</text>
</comment>
<evidence type="ECO:0000256" key="7">
    <source>
        <dbReference type="ARBA" id="ARBA00054854"/>
    </source>
</evidence>
<keyword evidence="6" id="KW-0539">Nucleus</keyword>
<comment type="similarity">
    <text evidence="2">Belongs to the Nudix hydrolase family. CPSF5 subfamily.</text>
</comment>
<dbReference type="FunFam" id="3.90.79.10:FF:000020">
    <property type="entry name" value="Pre-mRNA cleavage factor Im subunit 2"/>
    <property type="match status" value="1"/>
</dbReference>
<dbReference type="eggNOG" id="KOG1689">
    <property type="taxonomic scope" value="Eukaryota"/>
</dbReference>
<dbReference type="STRING" id="13333.W1P4Q1"/>
<evidence type="ECO:0000256" key="2">
    <source>
        <dbReference type="ARBA" id="ARBA00009710"/>
    </source>
</evidence>
<dbReference type="Gene3D" id="3.90.79.10">
    <property type="entry name" value="Nucleoside Triphosphate Pyrophosphohydrolase"/>
    <property type="match status" value="1"/>
</dbReference>
<keyword evidence="10" id="KW-1185">Reference proteome</keyword>
<feature type="domain" description="Nudix hydrolase" evidence="8">
    <location>
        <begin position="138"/>
        <end position="264"/>
    </location>
</feature>
<evidence type="ECO:0000256" key="4">
    <source>
        <dbReference type="ARBA" id="ARBA00022664"/>
    </source>
</evidence>
<keyword evidence="4" id="KW-0507">mRNA processing</keyword>
<protein>
    <recommendedName>
        <fullName evidence="3">Cleavage and polyadenylation specificity factor subunit 5</fullName>
    </recommendedName>
</protein>
<dbReference type="Proteomes" id="UP000017836">
    <property type="component" value="Unassembled WGS sequence"/>
</dbReference>
<organism evidence="9 10">
    <name type="scientific">Amborella trichopoda</name>
    <dbReference type="NCBI Taxonomy" id="13333"/>
    <lineage>
        <taxon>Eukaryota</taxon>
        <taxon>Viridiplantae</taxon>
        <taxon>Streptophyta</taxon>
        <taxon>Embryophyta</taxon>
        <taxon>Tracheophyta</taxon>
        <taxon>Spermatophyta</taxon>
        <taxon>Magnoliopsida</taxon>
        <taxon>Amborellales</taxon>
        <taxon>Amborellaceae</taxon>
        <taxon>Amborella</taxon>
    </lineage>
</organism>
<dbReference type="GO" id="GO:0035925">
    <property type="term" value="F:mRNA 3'-UTR AU-rich region binding"/>
    <property type="evidence" value="ECO:0000318"/>
    <property type="project" value="GO_Central"/>
</dbReference>
<dbReference type="OMA" id="ETKFIVP"/>
<dbReference type="PANTHER" id="PTHR13047">
    <property type="entry name" value="PRE-MRNA CLEAVAGE FACTOR IM, 25KD SUBUNIT"/>
    <property type="match status" value="1"/>
</dbReference>
<dbReference type="HOGENOM" id="CLU_068704_1_0_1"/>
<evidence type="ECO:0000256" key="1">
    <source>
        <dbReference type="ARBA" id="ARBA00004123"/>
    </source>
</evidence>
<dbReference type="Pfam" id="PF13869">
    <property type="entry name" value="NUDIX_2"/>
    <property type="match status" value="1"/>
</dbReference>
<accession>W1P4Q1</accession>
<dbReference type="GO" id="GO:0031124">
    <property type="term" value="P:mRNA 3'-end processing"/>
    <property type="evidence" value="ECO:0007669"/>
    <property type="project" value="InterPro"/>
</dbReference>
<evidence type="ECO:0000256" key="5">
    <source>
        <dbReference type="ARBA" id="ARBA00022884"/>
    </source>
</evidence>
<dbReference type="AlphaFoldDB" id="W1P4Q1"/>
<name>W1P4Q1_AMBTC</name>
<reference evidence="10" key="1">
    <citation type="journal article" date="2013" name="Science">
        <title>The Amborella genome and the evolution of flowering plants.</title>
        <authorList>
            <consortium name="Amborella Genome Project"/>
        </authorList>
    </citation>
    <scope>NUCLEOTIDE SEQUENCE [LARGE SCALE GENOMIC DNA]</scope>
</reference>
<evidence type="ECO:0000313" key="10">
    <source>
        <dbReference type="Proteomes" id="UP000017836"/>
    </source>
</evidence>
<dbReference type="InterPro" id="IPR016706">
    <property type="entry name" value="Cleav_polyA_spec_factor_su5"/>
</dbReference>
<sequence length="293" mass="34108">MCPAYADILPERNSRKSVKKRIISLQSEYSRERRFVLAKLGIRERLLIPRIRVPGFSLKWSFLTVRERRPLGYGVSFTRTHQNIFYFTSLQWKMNSGDIVDVYPLSCYSFGSKEPKPEKDAYISDRTERMKSNYMRHGIRNCVAAVILVQELDHPHVLLLQVRNSFFTLPGGRLRPRESDIDGLKRKLSSKLSLDPDGANTDWEIGECLGMWWRPDFETLMYPYCPTHIKKPKECIKLFMVKLSGCQQLIVPKNLKLLAVPLFELHDNKKTYGSMIAGIPQLLSRFSFNFVRI</sequence>
<dbReference type="GO" id="GO:0005849">
    <property type="term" value="C:mRNA cleavage factor complex"/>
    <property type="evidence" value="ECO:0000318"/>
    <property type="project" value="GO_Central"/>
</dbReference>
<gene>
    <name evidence="9" type="ORF">AMTR_s00146p00067360</name>
</gene>
<dbReference type="GO" id="GO:0006397">
    <property type="term" value="P:mRNA processing"/>
    <property type="evidence" value="ECO:0000318"/>
    <property type="project" value="GO_Central"/>
</dbReference>
<dbReference type="SUPFAM" id="SSF55811">
    <property type="entry name" value="Nudix"/>
    <property type="match status" value="1"/>
</dbReference>